<dbReference type="Pfam" id="PF00392">
    <property type="entry name" value="GntR"/>
    <property type="match status" value="1"/>
</dbReference>
<feature type="domain" description="HTH gntR-type" evidence="6">
    <location>
        <begin position="12"/>
        <end position="80"/>
    </location>
</feature>
<dbReference type="eggNOG" id="COG1167">
    <property type="taxonomic scope" value="Bacteria"/>
</dbReference>
<dbReference type="InterPro" id="IPR015421">
    <property type="entry name" value="PyrdxlP-dep_Trfase_major"/>
</dbReference>
<dbReference type="GO" id="GO:0003700">
    <property type="term" value="F:DNA-binding transcription factor activity"/>
    <property type="evidence" value="ECO:0007669"/>
    <property type="project" value="InterPro"/>
</dbReference>
<dbReference type="SUPFAM" id="SSF53383">
    <property type="entry name" value="PLP-dependent transferases"/>
    <property type="match status" value="1"/>
</dbReference>
<evidence type="ECO:0000256" key="3">
    <source>
        <dbReference type="ARBA" id="ARBA00023015"/>
    </source>
</evidence>
<dbReference type="RefSeq" id="WP_012065680.1">
    <property type="nucleotide sequence ID" value="NC_009633.1"/>
</dbReference>
<keyword evidence="4" id="KW-0238">DNA-binding</keyword>
<dbReference type="CDD" id="cd00609">
    <property type="entry name" value="AAT_like"/>
    <property type="match status" value="1"/>
</dbReference>
<dbReference type="Proteomes" id="UP000001572">
    <property type="component" value="Chromosome"/>
</dbReference>
<dbReference type="InterPro" id="IPR051446">
    <property type="entry name" value="HTH_trans_reg/aminotransferase"/>
</dbReference>
<dbReference type="GO" id="GO:0003677">
    <property type="term" value="F:DNA binding"/>
    <property type="evidence" value="ECO:0007669"/>
    <property type="project" value="UniProtKB-KW"/>
</dbReference>
<evidence type="ECO:0000313" key="8">
    <source>
        <dbReference type="Proteomes" id="UP000001572"/>
    </source>
</evidence>
<name>A6TX77_ALKMQ</name>
<dbReference type="InterPro" id="IPR015424">
    <property type="entry name" value="PyrdxlP-dep_Trfase"/>
</dbReference>
<dbReference type="PROSITE" id="PS50949">
    <property type="entry name" value="HTH_GNTR"/>
    <property type="match status" value="1"/>
</dbReference>
<evidence type="ECO:0000259" key="6">
    <source>
        <dbReference type="PROSITE" id="PS50949"/>
    </source>
</evidence>
<keyword evidence="5" id="KW-0804">Transcription</keyword>
<accession>A6TX77</accession>
<evidence type="ECO:0000313" key="7">
    <source>
        <dbReference type="EMBL" id="ABR50795.1"/>
    </source>
</evidence>
<dbReference type="OrthoDB" id="9808770at2"/>
<dbReference type="KEGG" id="amt:Amet_4727"/>
<dbReference type="HOGENOM" id="CLU_017584_0_1_9"/>
<evidence type="ECO:0000256" key="5">
    <source>
        <dbReference type="ARBA" id="ARBA00023163"/>
    </source>
</evidence>
<dbReference type="PANTHER" id="PTHR46577">
    <property type="entry name" value="HTH-TYPE TRANSCRIPTIONAL REGULATORY PROTEIN GABR"/>
    <property type="match status" value="1"/>
</dbReference>
<dbReference type="PRINTS" id="PR00035">
    <property type="entry name" value="HTHGNTR"/>
</dbReference>
<keyword evidence="3" id="KW-0805">Transcription regulation</keyword>
<reference evidence="8" key="1">
    <citation type="journal article" date="2016" name="Genome Announc.">
        <title>Complete genome sequence of Alkaliphilus metalliredigens strain QYMF, an alkaliphilic and metal-reducing bacterium isolated from borax-contaminated leachate ponds.</title>
        <authorList>
            <person name="Hwang C."/>
            <person name="Copeland A."/>
            <person name="Lucas S."/>
            <person name="Lapidus A."/>
            <person name="Barry K."/>
            <person name="Detter J.C."/>
            <person name="Glavina Del Rio T."/>
            <person name="Hammon N."/>
            <person name="Israni S."/>
            <person name="Dalin E."/>
            <person name="Tice H."/>
            <person name="Pitluck S."/>
            <person name="Chertkov O."/>
            <person name="Brettin T."/>
            <person name="Bruce D."/>
            <person name="Han C."/>
            <person name="Schmutz J."/>
            <person name="Larimer F."/>
            <person name="Land M.L."/>
            <person name="Hauser L."/>
            <person name="Kyrpides N."/>
            <person name="Mikhailova N."/>
            <person name="Ye Q."/>
            <person name="Zhou J."/>
            <person name="Richardson P."/>
            <person name="Fields M.W."/>
        </authorList>
    </citation>
    <scope>NUCLEOTIDE SEQUENCE [LARGE SCALE GENOMIC DNA]</scope>
    <source>
        <strain evidence="8">QYMF</strain>
    </source>
</reference>
<dbReference type="SMART" id="SM00345">
    <property type="entry name" value="HTH_GNTR"/>
    <property type="match status" value="1"/>
</dbReference>
<dbReference type="InterPro" id="IPR004839">
    <property type="entry name" value="Aminotransferase_I/II_large"/>
</dbReference>
<dbReference type="InterPro" id="IPR000524">
    <property type="entry name" value="Tscrpt_reg_HTH_GntR"/>
</dbReference>
<dbReference type="PANTHER" id="PTHR46577:SF1">
    <property type="entry name" value="HTH-TYPE TRANSCRIPTIONAL REGULATORY PROTEIN GABR"/>
    <property type="match status" value="1"/>
</dbReference>
<dbReference type="SUPFAM" id="SSF46785">
    <property type="entry name" value="Winged helix' DNA-binding domain"/>
    <property type="match status" value="1"/>
</dbReference>
<dbReference type="Pfam" id="PF00155">
    <property type="entry name" value="Aminotran_1_2"/>
    <property type="match status" value="1"/>
</dbReference>
<dbReference type="Gene3D" id="3.40.640.10">
    <property type="entry name" value="Type I PLP-dependent aspartate aminotransferase-like (Major domain)"/>
    <property type="match status" value="1"/>
</dbReference>
<evidence type="ECO:0000256" key="1">
    <source>
        <dbReference type="ARBA" id="ARBA00005384"/>
    </source>
</evidence>
<sequence length="467" mass="53642">MIWITINKKSDMSIIQQMYSQIRDMILSGKLKEENKLPSTRALAQELNVSRNVVIEAYDQLMSEGYIQSHEGSGTYITEGLQIDTIKESPSTPKQTLSKNQEPSIKINFRSGIPALDCFPHNKWGQIYKSICAEIEPSDLGYSETMGHLKLRKTLVDYLQQMRNVKCNENQVIITNGAVQALGIIAQVLLKEEDCFISEDPTNIEIRKSFERRGARGISISVDEQGLNTGLLPQELHPKLILVTPSHQFPLGGVMPIARRLELIQYAKQKNCYIVEDDYDSEYRYEGYPIPSIQGLAPENVIYVGTFSKILSPALRIGYLILPEKLVDNCRKEKYISDLHTETLTQLALERFIEEGQLLKHIRKMKKVYKRRQNQLIHELKINFPDIKIMGESTGMHLVAQWKDIIFTKEHLDKLKSKGLNIHCVREYAVRRDEHLNQLIFGYGNVDEKMITEGIRILKKVMQSKNH</sequence>
<dbReference type="STRING" id="293826.Amet_4727"/>
<dbReference type="AlphaFoldDB" id="A6TX77"/>
<dbReference type="CDD" id="cd07377">
    <property type="entry name" value="WHTH_GntR"/>
    <property type="match status" value="1"/>
</dbReference>
<dbReference type="EMBL" id="CP000724">
    <property type="protein sequence ID" value="ABR50795.1"/>
    <property type="molecule type" value="Genomic_DNA"/>
</dbReference>
<gene>
    <name evidence="7" type="ordered locus">Amet_4727</name>
</gene>
<keyword evidence="2" id="KW-0663">Pyridoxal phosphate</keyword>
<evidence type="ECO:0000256" key="4">
    <source>
        <dbReference type="ARBA" id="ARBA00023125"/>
    </source>
</evidence>
<protein>
    <submittedName>
        <fullName evidence="7">Putative transcriptional regulator, GntR family</fullName>
    </submittedName>
</protein>
<dbReference type="GO" id="GO:0030170">
    <property type="term" value="F:pyridoxal phosphate binding"/>
    <property type="evidence" value="ECO:0007669"/>
    <property type="project" value="InterPro"/>
</dbReference>
<comment type="similarity">
    <text evidence="1">In the C-terminal section; belongs to the class-I pyridoxal-phosphate-dependent aminotransferase family.</text>
</comment>
<evidence type="ECO:0000256" key="2">
    <source>
        <dbReference type="ARBA" id="ARBA00022898"/>
    </source>
</evidence>
<dbReference type="InterPro" id="IPR036388">
    <property type="entry name" value="WH-like_DNA-bd_sf"/>
</dbReference>
<proteinExistence type="inferred from homology"/>
<organism evidence="7 8">
    <name type="scientific">Alkaliphilus metalliredigens (strain QYMF)</name>
    <dbReference type="NCBI Taxonomy" id="293826"/>
    <lineage>
        <taxon>Bacteria</taxon>
        <taxon>Bacillati</taxon>
        <taxon>Bacillota</taxon>
        <taxon>Clostridia</taxon>
        <taxon>Peptostreptococcales</taxon>
        <taxon>Natronincolaceae</taxon>
        <taxon>Alkaliphilus</taxon>
    </lineage>
</organism>
<dbReference type="InterPro" id="IPR036390">
    <property type="entry name" value="WH_DNA-bd_sf"/>
</dbReference>
<keyword evidence="8" id="KW-1185">Reference proteome</keyword>
<dbReference type="Gene3D" id="1.10.10.10">
    <property type="entry name" value="Winged helix-like DNA-binding domain superfamily/Winged helix DNA-binding domain"/>
    <property type="match status" value="1"/>
</dbReference>